<evidence type="ECO:0000259" key="3">
    <source>
        <dbReference type="Pfam" id="PF16113"/>
    </source>
</evidence>
<comment type="caution">
    <text evidence="4">The sequence shown here is derived from an EMBL/GenBank/DDBJ whole genome shotgun (WGS) entry which is preliminary data.</text>
</comment>
<dbReference type="InterPro" id="IPR032259">
    <property type="entry name" value="HIBYL-CoA-H"/>
</dbReference>
<dbReference type="InterPro" id="IPR029045">
    <property type="entry name" value="ClpP/crotonase-like_dom_sf"/>
</dbReference>
<dbReference type="PANTHER" id="PTHR43176:SF6">
    <property type="entry name" value="3-HYDROXYISOBUTYRYL-COA HYDROLASE"/>
    <property type="match status" value="1"/>
</dbReference>
<dbReference type="GO" id="GO:0006574">
    <property type="term" value="P:L-valine catabolic process"/>
    <property type="evidence" value="ECO:0007669"/>
    <property type="project" value="UniProtKB-UniRule"/>
</dbReference>
<reference evidence="4" key="1">
    <citation type="submission" date="2023-05" db="EMBL/GenBank/DDBJ databases">
        <title>Nepenthes gracilis genome sequencing.</title>
        <authorList>
            <person name="Fukushima K."/>
        </authorList>
    </citation>
    <scope>NUCLEOTIDE SEQUENCE</scope>
    <source>
        <strain evidence="4">SING2019-196</strain>
    </source>
</reference>
<proteinExistence type="inferred from homology"/>
<accession>A0AAD3P5W2</accession>
<dbReference type="PANTHER" id="PTHR43176">
    <property type="entry name" value="3-HYDROXYISOBUTYRYL-COA HYDROLASE-RELATED"/>
    <property type="match status" value="1"/>
</dbReference>
<comment type="function">
    <text evidence="2">Hydrolyzes 3-hydroxyisobutyryl-CoA (HIBYL-CoA), a saline catabolite. Has high activity toward isobutyryl-CoA. Could be an isobutyryl-CoA dehydrogenase that functions in valine catabolism.</text>
</comment>
<comment type="catalytic activity">
    <reaction evidence="2">
        <text>3-hydroxy-2-methylpropanoyl-CoA + H2O = 3-hydroxy-2-methylpropanoate + CoA + H(+)</text>
        <dbReference type="Rhea" id="RHEA:20888"/>
        <dbReference type="ChEBI" id="CHEBI:11805"/>
        <dbReference type="ChEBI" id="CHEBI:15377"/>
        <dbReference type="ChEBI" id="CHEBI:15378"/>
        <dbReference type="ChEBI" id="CHEBI:57287"/>
        <dbReference type="ChEBI" id="CHEBI:57340"/>
        <dbReference type="EC" id="3.1.2.4"/>
    </reaction>
</comment>
<dbReference type="EMBL" id="BSYO01000001">
    <property type="protein sequence ID" value="GMG99514.1"/>
    <property type="molecule type" value="Genomic_DNA"/>
</dbReference>
<keyword evidence="5" id="KW-1185">Reference proteome</keyword>
<name>A0AAD3P5W2_NEPGR</name>
<evidence type="ECO:0000256" key="1">
    <source>
        <dbReference type="ARBA" id="ARBA00022801"/>
    </source>
</evidence>
<dbReference type="CDD" id="cd06558">
    <property type="entry name" value="crotonase-like"/>
    <property type="match status" value="1"/>
</dbReference>
<dbReference type="EC" id="3.1.2.4" evidence="2"/>
<sequence length="415" mass="46130">MMNAKILINEKNLQKKKKEKSTVSVIGQYPDDNNGDILIASLIRVLIEGNSDVRKVILNRPEKLNSLTYEMISQLTRTLRAYEIDPAVKLVILKGKGNAFCAGGDVVKAVHFILAGHWSFAASFYKKQLILDYLLATYKKPLVALINGIVMGGGAGLTMHGRFRIVTENTVFAMPEASLGLFADVGASCFLSKLPGFFGEYLGLTGARLDGSEMLACGLATHFIASKDLLLLENALSELGCADTATIDDLVNRFKGQPPLKHQSTFRRLDTINGCFSGRTVEEILISLENEAAKGAEKWIDKAKISMKSASPTGLKITLRSIREGRMQNLEQCLSREYTIFRHIVRRTVSSDLFEGARALFFNKDKKPKWEPSKLELVTEEMLDRCFTEVDGDDDWDKLQFPDRSDFTGMAKAKL</sequence>
<evidence type="ECO:0000313" key="5">
    <source>
        <dbReference type="Proteomes" id="UP001279734"/>
    </source>
</evidence>
<dbReference type="SUPFAM" id="SSF52096">
    <property type="entry name" value="ClpP/crotonase"/>
    <property type="match status" value="1"/>
</dbReference>
<evidence type="ECO:0000256" key="2">
    <source>
        <dbReference type="RuleBase" id="RU369070"/>
    </source>
</evidence>
<dbReference type="Pfam" id="PF16113">
    <property type="entry name" value="ECH_2"/>
    <property type="match status" value="1"/>
</dbReference>
<dbReference type="GO" id="GO:0003860">
    <property type="term" value="F:3-hydroxyisobutyryl-CoA hydrolase activity"/>
    <property type="evidence" value="ECO:0007669"/>
    <property type="project" value="UniProtKB-UniRule"/>
</dbReference>
<feature type="domain" description="Enoyl-CoA hydratase/isomerase" evidence="3">
    <location>
        <begin position="54"/>
        <end position="387"/>
    </location>
</feature>
<comment type="similarity">
    <text evidence="2">Belongs to the enoyl-CoA hydratase/isomerase family.</text>
</comment>
<keyword evidence="1 2" id="KW-0378">Hydrolase</keyword>
<dbReference type="AlphaFoldDB" id="A0AAD3P5W2"/>
<dbReference type="InterPro" id="IPR045004">
    <property type="entry name" value="ECH_dom"/>
</dbReference>
<dbReference type="Gene3D" id="3.90.226.10">
    <property type="entry name" value="2-enoyl-CoA Hydratase, Chain A, domain 1"/>
    <property type="match status" value="1"/>
</dbReference>
<evidence type="ECO:0000313" key="4">
    <source>
        <dbReference type="EMBL" id="GMG99514.1"/>
    </source>
</evidence>
<comment type="pathway">
    <text evidence="2">Amino-acid degradation; L-valine degradation.</text>
</comment>
<dbReference type="Proteomes" id="UP001279734">
    <property type="component" value="Unassembled WGS sequence"/>
</dbReference>
<organism evidence="4 5">
    <name type="scientific">Nepenthes gracilis</name>
    <name type="common">Slender pitcher plant</name>
    <dbReference type="NCBI Taxonomy" id="150966"/>
    <lineage>
        <taxon>Eukaryota</taxon>
        <taxon>Viridiplantae</taxon>
        <taxon>Streptophyta</taxon>
        <taxon>Embryophyta</taxon>
        <taxon>Tracheophyta</taxon>
        <taxon>Spermatophyta</taxon>
        <taxon>Magnoliopsida</taxon>
        <taxon>eudicotyledons</taxon>
        <taxon>Gunneridae</taxon>
        <taxon>Pentapetalae</taxon>
        <taxon>Caryophyllales</taxon>
        <taxon>Nepenthaceae</taxon>
        <taxon>Nepenthes</taxon>
    </lineage>
</organism>
<gene>
    <name evidence="4" type="ORF">Nepgr_001354</name>
</gene>
<dbReference type="FunFam" id="3.90.226.10:FF:000027">
    <property type="entry name" value="Probable 3-hydroxyisobutyryl-CoA hydrolase 2"/>
    <property type="match status" value="1"/>
</dbReference>
<protein>
    <recommendedName>
        <fullName evidence="2">3-hydroxyisobutyryl-CoA hydrolase</fullName>
        <shortName evidence="2">HIB-CoA hydrolase</shortName>
        <shortName evidence="2">HIBYL-CoA-H</shortName>
        <ecNumber evidence="2">3.1.2.4</ecNumber>
    </recommendedName>
    <alternativeName>
        <fullName evidence="2">3-hydroxyisobutyryl-coenzyme A hydrolase</fullName>
    </alternativeName>
</protein>
<dbReference type="NCBIfam" id="NF004127">
    <property type="entry name" value="PRK05617.1"/>
    <property type="match status" value="1"/>
</dbReference>